<evidence type="ECO:0000313" key="2">
    <source>
        <dbReference type="EMBL" id="GAA3230257.1"/>
    </source>
</evidence>
<keyword evidence="3" id="KW-1185">Reference proteome</keyword>
<name>A0ABP6QIE2_9ACTN</name>
<sequence>MPRLLAEPVSGRLSREFSALSPDVVTSCVTEVHHCVAHLGLDPTPALVERIAREHLTGMVKSEPPSGRVHAETHGTSTC</sequence>
<gene>
    <name evidence="2" type="ORF">GCM10010468_60600</name>
</gene>
<organism evidence="2 3">
    <name type="scientific">Actinocorallia longicatena</name>
    <dbReference type="NCBI Taxonomy" id="111803"/>
    <lineage>
        <taxon>Bacteria</taxon>
        <taxon>Bacillati</taxon>
        <taxon>Actinomycetota</taxon>
        <taxon>Actinomycetes</taxon>
        <taxon>Streptosporangiales</taxon>
        <taxon>Thermomonosporaceae</taxon>
        <taxon>Actinocorallia</taxon>
    </lineage>
</organism>
<protein>
    <submittedName>
        <fullName evidence="2">Uncharacterized protein</fullName>
    </submittedName>
</protein>
<feature type="region of interest" description="Disordered" evidence="1">
    <location>
        <begin position="60"/>
        <end position="79"/>
    </location>
</feature>
<evidence type="ECO:0000256" key="1">
    <source>
        <dbReference type="SAM" id="MobiDB-lite"/>
    </source>
</evidence>
<reference evidence="3" key="1">
    <citation type="journal article" date="2019" name="Int. J. Syst. Evol. Microbiol.">
        <title>The Global Catalogue of Microorganisms (GCM) 10K type strain sequencing project: providing services to taxonomists for standard genome sequencing and annotation.</title>
        <authorList>
            <consortium name="The Broad Institute Genomics Platform"/>
            <consortium name="The Broad Institute Genome Sequencing Center for Infectious Disease"/>
            <person name="Wu L."/>
            <person name="Ma J."/>
        </authorList>
    </citation>
    <scope>NUCLEOTIDE SEQUENCE [LARGE SCALE GENOMIC DNA]</scope>
    <source>
        <strain evidence="3">JCM 9377</strain>
    </source>
</reference>
<dbReference type="EMBL" id="BAAAUV010000020">
    <property type="protein sequence ID" value="GAA3230257.1"/>
    <property type="molecule type" value="Genomic_DNA"/>
</dbReference>
<proteinExistence type="predicted"/>
<accession>A0ABP6QIE2</accession>
<dbReference type="Proteomes" id="UP001501237">
    <property type="component" value="Unassembled WGS sequence"/>
</dbReference>
<dbReference type="RefSeq" id="WP_344835180.1">
    <property type="nucleotide sequence ID" value="NZ_BAAAUV010000020.1"/>
</dbReference>
<evidence type="ECO:0000313" key="3">
    <source>
        <dbReference type="Proteomes" id="UP001501237"/>
    </source>
</evidence>
<comment type="caution">
    <text evidence="2">The sequence shown here is derived from an EMBL/GenBank/DDBJ whole genome shotgun (WGS) entry which is preliminary data.</text>
</comment>